<name>A0A1T4Y9D9_9CLOT</name>
<reference evidence="2" key="1">
    <citation type="submission" date="2017-02" db="EMBL/GenBank/DDBJ databases">
        <authorList>
            <person name="Varghese N."/>
            <person name="Submissions S."/>
        </authorList>
    </citation>
    <scope>NUCLEOTIDE SEQUENCE [LARGE SCALE GENOMIC DNA]</scope>
    <source>
        <strain evidence="2">USBA 833</strain>
    </source>
</reference>
<proteinExistence type="predicted"/>
<dbReference type="InterPro" id="IPR036086">
    <property type="entry name" value="ParB/Sulfiredoxin_sf"/>
</dbReference>
<gene>
    <name evidence="1" type="ORF">SAMN05443428_12821</name>
</gene>
<dbReference type="CDD" id="cd16387">
    <property type="entry name" value="ParB_N_Srx"/>
    <property type="match status" value="1"/>
</dbReference>
<dbReference type="SUPFAM" id="SSF110849">
    <property type="entry name" value="ParB/Sulfiredoxin"/>
    <property type="match status" value="1"/>
</dbReference>
<dbReference type="RefSeq" id="WP_078697542.1">
    <property type="nucleotide sequence ID" value="NZ_FUYH01000028.1"/>
</dbReference>
<accession>A0A1T4Y9D9</accession>
<evidence type="ECO:0008006" key="3">
    <source>
        <dbReference type="Google" id="ProtNLM"/>
    </source>
</evidence>
<keyword evidence="2" id="KW-1185">Reference proteome</keyword>
<evidence type="ECO:0000313" key="2">
    <source>
        <dbReference type="Proteomes" id="UP000190105"/>
    </source>
</evidence>
<dbReference type="OrthoDB" id="9769293at2"/>
<dbReference type="STRING" id="1147123.SAMN05443428_12821"/>
<sequence length="362" mass="41558">MSEGKMLIHNLMSKEVSINKLLLDPNNPRFSALKKKISTNKISDDVVQKKTLTDISKFGVDELKDSIQNIGFLPIDRIVVVKLEEKSDFYVVIEGNRRIASVKSLLQDINEGLEIDSQIVKSLEKINVLSIENMTYDNSSDYQLLIQGLRHISGVKSWKPYQQSRALVALVDQLNYSITDAAATLGMGRSTASWMKKAFYAFEEMRKDDEVELPRDDDEVISYFSYFVEILKDVNLRQYLGWDDSNNKFTNRIEILKLYKWLGLSEIQEGSTRQIPSALDIRKLYTVLSNNDAKRILESGGSINDAYSVFSVTPQLNTDYTRKLKDIYVELKNLPSTFVKHMSEEDKTFLKNIIEIVEEHLQ</sequence>
<dbReference type="AlphaFoldDB" id="A0A1T4Y9D9"/>
<dbReference type="EMBL" id="FUYH01000028">
    <property type="protein sequence ID" value="SKA98313.1"/>
    <property type="molecule type" value="Genomic_DNA"/>
</dbReference>
<organism evidence="1 2">
    <name type="scientific">Caloramator quimbayensis</name>
    <dbReference type="NCBI Taxonomy" id="1147123"/>
    <lineage>
        <taxon>Bacteria</taxon>
        <taxon>Bacillati</taxon>
        <taxon>Bacillota</taxon>
        <taxon>Clostridia</taxon>
        <taxon>Eubacteriales</taxon>
        <taxon>Clostridiaceae</taxon>
        <taxon>Caloramator</taxon>
    </lineage>
</organism>
<dbReference type="Proteomes" id="UP000190105">
    <property type="component" value="Unassembled WGS sequence"/>
</dbReference>
<protein>
    <recommendedName>
        <fullName evidence="3">ParB/Sulfiredoxin domain-containing protein</fullName>
    </recommendedName>
</protein>
<evidence type="ECO:0000313" key="1">
    <source>
        <dbReference type="EMBL" id="SKA98313.1"/>
    </source>
</evidence>